<dbReference type="Proteomes" id="UP000050454">
    <property type="component" value="Unassembled WGS sequence"/>
</dbReference>
<dbReference type="OrthoDB" id="9811934at2"/>
<accession>A0A0N8H9U1</accession>
<evidence type="ECO:0000313" key="3">
    <source>
        <dbReference type="Proteomes" id="UP000050454"/>
    </source>
</evidence>
<comment type="caution">
    <text evidence="2">The sequence shown here is derived from an EMBL/GenBank/DDBJ whole genome shotgun (WGS) entry which is preliminary data.</text>
</comment>
<evidence type="ECO:0008006" key="4">
    <source>
        <dbReference type="Google" id="ProtNLM"/>
    </source>
</evidence>
<name>A0A0N8H9U1_9BACT</name>
<gene>
    <name evidence="2" type="ORF">AFM12_06595</name>
</gene>
<reference evidence="2 3" key="1">
    <citation type="submission" date="2015-07" db="EMBL/GenBank/DDBJ databases">
        <title>The draft genome sequence of Leadbetterella sp. JN14-9.</title>
        <authorList>
            <person name="Liu Y."/>
            <person name="Du J."/>
            <person name="Shao Z."/>
        </authorList>
    </citation>
    <scope>NUCLEOTIDE SEQUENCE [LARGE SCALE GENOMIC DNA]</scope>
    <source>
        <strain evidence="2 3">JN14-9</strain>
    </source>
</reference>
<protein>
    <recommendedName>
        <fullName evidence="4">Secretion system C-terminal sorting domain-containing protein</fullName>
    </recommendedName>
</protein>
<dbReference type="EMBL" id="LGTQ01000006">
    <property type="protein sequence ID" value="KPM48316.1"/>
    <property type="molecule type" value="Genomic_DNA"/>
</dbReference>
<dbReference type="RefSeq" id="WP_055145617.1">
    <property type="nucleotide sequence ID" value="NZ_JXSZ01000006.1"/>
</dbReference>
<dbReference type="NCBIfam" id="TIGR04183">
    <property type="entry name" value="Por_Secre_tail"/>
    <property type="match status" value="1"/>
</dbReference>
<dbReference type="AlphaFoldDB" id="A0A0N8H9U1"/>
<evidence type="ECO:0000313" key="2">
    <source>
        <dbReference type="EMBL" id="KPM48316.1"/>
    </source>
</evidence>
<feature type="chain" id="PRO_5006026310" description="Secretion system C-terminal sorting domain-containing protein" evidence="1">
    <location>
        <begin position="19"/>
        <end position="628"/>
    </location>
</feature>
<dbReference type="STRING" id="1605367.AFM12_06595"/>
<sequence length="628" mass="68366">MKAFRLIPLLFLTINVAAQTVYHVGSQFSFGGSENDNAYAIAQTADGGFILAGSTNSNDSEDVPLSLAHRGNGGTDFLVLKINFQGTIQWIKTFGGTNDDVATDIARTSNGEYVIVGSSRSTDGDANFNGPNGGILIIRLKEDGSLVSKRILPGGRRFTEATYHFASEFSQPSVKVDGSGNIFIGGTYEIGSNPYLAKQFYLTKLTPTGDTLWERYFGSPLDDQMEDFIITGSGEIVMVGSTTALANQVSGAGNGNLDYLVIKANSNGQLLWQKGYGGSNIDALHGITENPNGSGYILVGESTSTNGIVTESFGQKDGHIIGINSSGDLRWQTKVGGDGNDNLFNIIKESNSSLLAFGTSDSRIRGVQNKGSLTDVFTVKITPSGVIEDLGMFGGEDIDVARAGILMTDGTIALACISRSEAEDLSHNNGENDFWFLNLTPPDPIEFEYFRGELVDKSQVNLNWKTIYQDGADVIRLEKSMDNKNFARLQDFNASTNTTSGANYSYIDNNIGYGTFYYRLKFFSKQGKEFKGPTVSINNAPLSISPQVSGTEDWVFYPNPAKEKIIVPVKDPYARFDMYDAAGNRKSFYAQYAPYTGWTFDLREMRGGTYLLKVQSGELSATKRFVIR</sequence>
<organism evidence="2 3">
    <name type="scientific">Jiulongibacter sediminis</name>
    <dbReference type="NCBI Taxonomy" id="1605367"/>
    <lineage>
        <taxon>Bacteria</taxon>
        <taxon>Pseudomonadati</taxon>
        <taxon>Bacteroidota</taxon>
        <taxon>Cytophagia</taxon>
        <taxon>Cytophagales</taxon>
        <taxon>Leadbetterellaceae</taxon>
        <taxon>Jiulongibacter</taxon>
    </lineage>
</organism>
<dbReference type="InterPro" id="IPR026444">
    <property type="entry name" value="Secre_tail"/>
</dbReference>
<proteinExistence type="predicted"/>
<dbReference type="PANTHER" id="PTHR42754:SF1">
    <property type="entry name" value="LIPOPROTEIN"/>
    <property type="match status" value="1"/>
</dbReference>
<feature type="signal peptide" evidence="1">
    <location>
        <begin position="1"/>
        <end position="18"/>
    </location>
</feature>
<dbReference type="PANTHER" id="PTHR42754">
    <property type="entry name" value="ENDOGLUCANASE"/>
    <property type="match status" value="1"/>
</dbReference>
<keyword evidence="1" id="KW-0732">Signal</keyword>
<keyword evidence="3" id="KW-1185">Reference proteome</keyword>
<evidence type="ECO:0000256" key="1">
    <source>
        <dbReference type="SAM" id="SignalP"/>
    </source>
</evidence>